<keyword evidence="4 5" id="KW-0408">Iron</keyword>
<dbReference type="RefSeq" id="WP_346247145.1">
    <property type="nucleotide sequence ID" value="NZ_JBDIZK010000007.1"/>
</dbReference>
<comment type="similarity">
    <text evidence="1 5">Belongs to the carotenoid oxygenase family.</text>
</comment>
<reference evidence="6 7" key="1">
    <citation type="submission" date="2024-05" db="EMBL/GenBank/DDBJ databases">
        <title>Sphingomonas sp. HF-S3 16S ribosomal RNA gene Genome sequencing and assembly.</title>
        <authorList>
            <person name="Lee H."/>
        </authorList>
    </citation>
    <scope>NUCLEOTIDE SEQUENCE [LARGE SCALE GENOMIC DNA]</scope>
    <source>
        <strain evidence="6 7">HF-S3</strain>
    </source>
</reference>
<comment type="caution">
    <text evidence="6">The sequence shown here is derived from an EMBL/GenBank/DDBJ whole genome shotgun (WGS) entry which is preliminary data.</text>
</comment>
<dbReference type="Proteomes" id="UP001427805">
    <property type="component" value="Unassembled WGS sequence"/>
</dbReference>
<evidence type="ECO:0000313" key="7">
    <source>
        <dbReference type="Proteomes" id="UP001427805"/>
    </source>
</evidence>
<dbReference type="Pfam" id="PF03055">
    <property type="entry name" value="RPE65"/>
    <property type="match status" value="1"/>
</dbReference>
<keyword evidence="5" id="KW-0223">Dioxygenase</keyword>
<gene>
    <name evidence="6" type="ORF">TPR58_13230</name>
</gene>
<dbReference type="PANTHER" id="PTHR10543:SF89">
    <property type="entry name" value="CAROTENOID 9,10(9',10')-CLEAVAGE DIOXYGENASE 1"/>
    <property type="match status" value="1"/>
</dbReference>
<name>A0ABV0BA96_9SPHN</name>
<evidence type="ECO:0000256" key="1">
    <source>
        <dbReference type="ARBA" id="ARBA00006787"/>
    </source>
</evidence>
<keyword evidence="2 5" id="KW-0479">Metal-binding</keyword>
<dbReference type="InterPro" id="IPR006311">
    <property type="entry name" value="TAT_signal"/>
</dbReference>
<keyword evidence="3 5" id="KW-0560">Oxidoreductase</keyword>
<evidence type="ECO:0000313" key="6">
    <source>
        <dbReference type="EMBL" id="MEN3748132.1"/>
    </source>
</evidence>
<proteinExistence type="inferred from homology"/>
<dbReference type="InterPro" id="IPR004294">
    <property type="entry name" value="Carotenoid_Oase"/>
</dbReference>
<dbReference type="EMBL" id="JBDIZK010000007">
    <property type="protein sequence ID" value="MEN3748132.1"/>
    <property type="molecule type" value="Genomic_DNA"/>
</dbReference>
<evidence type="ECO:0000256" key="5">
    <source>
        <dbReference type="RuleBase" id="RU364048"/>
    </source>
</evidence>
<dbReference type="EC" id="1.13.11.-" evidence="5"/>
<evidence type="ECO:0000256" key="2">
    <source>
        <dbReference type="ARBA" id="ARBA00022723"/>
    </source>
</evidence>
<evidence type="ECO:0000256" key="3">
    <source>
        <dbReference type="ARBA" id="ARBA00023002"/>
    </source>
</evidence>
<comment type="cofactor">
    <cofactor evidence="5">
        <name>Fe(2+)</name>
        <dbReference type="ChEBI" id="CHEBI:29033"/>
    </cofactor>
    <text evidence="5">Binds 1 Fe(2+) ion per subunit.</text>
</comment>
<dbReference type="PROSITE" id="PS51318">
    <property type="entry name" value="TAT"/>
    <property type="match status" value="1"/>
</dbReference>
<keyword evidence="7" id="KW-1185">Reference proteome</keyword>
<accession>A0ABV0BA96</accession>
<sequence>MTPIIARREMLGAGLFAGAAMLLPPERAFAATLPVDWTLGVADVEGDVAPRTLRRIHGRAPAEFRGLLYRNGPAKFRRGATAATHWFDGDGLVRRFAIADGEARLAARFVDTPKRRQEAKAGEMLLPGFGTPARPGAVVSGPDAVNAANTSVMLAGGELWALWEGGSAWRLDPTTLESLGPKTFRPDLAQMPFLAHPRVEPDGTVWNLGMAGANAILWKLRPDGTLVDTHMIRLPRASYVHDFTATARHLVVVLQPWVHVRTSTPVTAGMEWQPDLGSQVVVIDKDDPTRQRVFDLPAFSFFHLADAWEERDGTIRFDGCLTSSPEFVVREASDLLVGRHEPTPSPMLTMIALHAGGRAELIPTGVKAEFPQNDKRRAGLPRRYTAFTGLYQADRPLARGVGVHDWQTGRTATHDFGASQLVEEFLFVPRKASDEGGWLIGTTVNLDARATELHLFDASHVEAGPIASWRADLALPVGFHGTFRRG</sequence>
<protein>
    <recommendedName>
        <fullName evidence="5">Dioxygenase</fullName>
        <ecNumber evidence="5">1.13.11.-</ecNumber>
    </recommendedName>
</protein>
<dbReference type="PANTHER" id="PTHR10543">
    <property type="entry name" value="BETA-CAROTENE DIOXYGENASE"/>
    <property type="match status" value="1"/>
</dbReference>
<evidence type="ECO:0000256" key="4">
    <source>
        <dbReference type="ARBA" id="ARBA00023004"/>
    </source>
</evidence>
<organism evidence="6 7">
    <name type="scientific">Sphingomonas rustica</name>
    <dbReference type="NCBI Taxonomy" id="3103142"/>
    <lineage>
        <taxon>Bacteria</taxon>
        <taxon>Pseudomonadati</taxon>
        <taxon>Pseudomonadota</taxon>
        <taxon>Alphaproteobacteria</taxon>
        <taxon>Sphingomonadales</taxon>
        <taxon>Sphingomonadaceae</taxon>
        <taxon>Sphingomonas</taxon>
    </lineage>
</organism>